<dbReference type="Proteomes" id="UP000327179">
    <property type="component" value="Chromosome"/>
</dbReference>
<dbReference type="PANTHER" id="PTHR39624">
    <property type="entry name" value="PROTEIN INVOLVED IN RIMO-MEDIATED BETA-METHYLTHIOLATION OF RIBOSOMAL PROTEIN S12 YCAO"/>
    <property type="match status" value="1"/>
</dbReference>
<gene>
    <name evidence="1" type="ORF">FXN65_10155</name>
</gene>
<dbReference type="RefSeq" id="WP_151133071.1">
    <property type="nucleotide sequence ID" value="NZ_CP043311.1"/>
</dbReference>
<name>A0A5J6QKW2_9GAMM</name>
<dbReference type="Gene3D" id="3.30.300.20">
    <property type="match status" value="1"/>
</dbReference>
<dbReference type="Pfam" id="PF02566">
    <property type="entry name" value="OsmC"/>
    <property type="match status" value="1"/>
</dbReference>
<protein>
    <submittedName>
        <fullName evidence="1">OsmC family protein</fullName>
    </submittedName>
</protein>
<organism evidence="1 2">
    <name type="scientific">Metapseudomonas lalkuanensis</name>
    <dbReference type="NCBI Taxonomy" id="2604832"/>
    <lineage>
        <taxon>Bacteria</taxon>
        <taxon>Pseudomonadati</taxon>
        <taxon>Pseudomonadota</taxon>
        <taxon>Gammaproteobacteria</taxon>
        <taxon>Pseudomonadales</taxon>
        <taxon>Pseudomonadaceae</taxon>
        <taxon>Metapseudomonas</taxon>
    </lineage>
</organism>
<dbReference type="KEGG" id="plal:FXN65_10155"/>
<accession>A0A5J6QKW2</accession>
<dbReference type="InterPro" id="IPR015946">
    <property type="entry name" value="KH_dom-like_a/b"/>
</dbReference>
<dbReference type="EMBL" id="CP043311">
    <property type="protein sequence ID" value="QEY62415.1"/>
    <property type="molecule type" value="Genomic_DNA"/>
</dbReference>
<dbReference type="PANTHER" id="PTHR39624:SF2">
    <property type="entry name" value="OSMC-LIKE PROTEIN"/>
    <property type="match status" value="1"/>
</dbReference>
<evidence type="ECO:0000313" key="2">
    <source>
        <dbReference type="Proteomes" id="UP000327179"/>
    </source>
</evidence>
<dbReference type="AlphaFoldDB" id="A0A5J6QKW2"/>
<dbReference type="SUPFAM" id="SSF82784">
    <property type="entry name" value="OsmC-like"/>
    <property type="match status" value="1"/>
</dbReference>
<dbReference type="InterPro" id="IPR003718">
    <property type="entry name" value="OsmC/Ohr_fam"/>
</dbReference>
<evidence type="ECO:0000313" key="1">
    <source>
        <dbReference type="EMBL" id="QEY62415.1"/>
    </source>
</evidence>
<proteinExistence type="predicted"/>
<reference evidence="1 2" key="1">
    <citation type="submission" date="2019-08" db="EMBL/GenBank/DDBJ databases">
        <title>Whole-genome Sequencing of e-waste polymer degrading bacterium Pseudomonas sp. strain PE08.</title>
        <authorList>
            <person name="Kirdat K."/>
            <person name="Debbarma P."/>
            <person name="Narawade N."/>
            <person name="Suyal D."/>
            <person name="Thorat V."/>
            <person name="Shouche Y."/>
            <person name="Goel R."/>
            <person name="Yadav A."/>
        </authorList>
    </citation>
    <scope>NUCLEOTIDE SEQUENCE [LARGE SCALE GENOMIC DNA]</scope>
    <source>
        <strain evidence="1 2">PE08</strain>
    </source>
</reference>
<keyword evidence="2" id="KW-1185">Reference proteome</keyword>
<sequence>MTIRLTRDSATGTRQRIELEGKAPLFTDLPTDLGGAGADPEPHDYFDAALGSCKALTVTYYAQKNGIPLTGVDVEVNRDDSEERKGHYRLDVKLTLRGPLSDEQRATLLRIADKCPVHKLMTQVEVSIETRLAEGNFSQ</sequence>
<dbReference type="InterPro" id="IPR036102">
    <property type="entry name" value="OsmC/Ohrsf"/>
</dbReference>